<evidence type="ECO:0000256" key="3">
    <source>
        <dbReference type="SAM" id="SignalP"/>
    </source>
</evidence>
<evidence type="ECO:0000256" key="1">
    <source>
        <dbReference type="SAM" id="Coils"/>
    </source>
</evidence>
<feature type="signal peptide" evidence="3">
    <location>
        <begin position="1"/>
        <end position="15"/>
    </location>
</feature>
<keyword evidence="5" id="KW-1185">Reference proteome</keyword>
<proteinExistence type="predicted"/>
<accession>A0ABR2L5D5</accession>
<reference evidence="4 5" key="1">
    <citation type="submission" date="2024-04" db="EMBL/GenBank/DDBJ databases">
        <title>Tritrichomonas musculus Genome.</title>
        <authorList>
            <person name="Alves-Ferreira E."/>
            <person name="Grigg M."/>
            <person name="Lorenzi H."/>
            <person name="Galac M."/>
        </authorList>
    </citation>
    <scope>NUCLEOTIDE SEQUENCE [LARGE SCALE GENOMIC DNA]</scope>
    <source>
        <strain evidence="4 5">EAF2021</strain>
    </source>
</reference>
<organism evidence="4 5">
    <name type="scientific">Tritrichomonas musculus</name>
    <dbReference type="NCBI Taxonomy" id="1915356"/>
    <lineage>
        <taxon>Eukaryota</taxon>
        <taxon>Metamonada</taxon>
        <taxon>Parabasalia</taxon>
        <taxon>Tritrichomonadida</taxon>
        <taxon>Tritrichomonadidae</taxon>
        <taxon>Tritrichomonas</taxon>
    </lineage>
</organism>
<keyword evidence="2" id="KW-0812">Transmembrane</keyword>
<keyword evidence="2" id="KW-0472">Membrane</keyword>
<feature type="transmembrane region" description="Helical" evidence="2">
    <location>
        <begin position="178"/>
        <end position="196"/>
    </location>
</feature>
<dbReference type="EMBL" id="JAPFFF010000001">
    <property type="protein sequence ID" value="KAK8898534.1"/>
    <property type="molecule type" value="Genomic_DNA"/>
</dbReference>
<feature type="chain" id="PRO_5047128642" evidence="3">
    <location>
        <begin position="16"/>
        <end position="206"/>
    </location>
</feature>
<evidence type="ECO:0000313" key="4">
    <source>
        <dbReference type="EMBL" id="KAK8898534.1"/>
    </source>
</evidence>
<protein>
    <submittedName>
        <fullName evidence="4">Uncharacterized protein</fullName>
    </submittedName>
</protein>
<sequence length="206" mass="23626">MLGLIFLLKLTFSAGNTNATIQKNANTNTEQETLADKYLKEFDKLKTQGQKYQAIIWALTELATLIDSAATRYEIEYEIGAHLHTVLNSVDVRDREMKKQFQELQTEVDNLKSDIDKLVNQTRSELQESMKSVRKDIISSLRKIVTESIEKNRGIADQVNKKVKGAVGQYKKSSTTQAVTYFIGFQILLFLCIYLYSKYVQQIRIN</sequence>
<keyword evidence="3" id="KW-0732">Signal</keyword>
<name>A0ABR2L5D5_9EUKA</name>
<evidence type="ECO:0000256" key="2">
    <source>
        <dbReference type="SAM" id="Phobius"/>
    </source>
</evidence>
<feature type="coiled-coil region" evidence="1">
    <location>
        <begin position="94"/>
        <end position="128"/>
    </location>
</feature>
<evidence type="ECO:0000313" key="5">
    <source>
        <dbReference type="Proteomes" id="UP001470230"/>
    </source>
</evidence>
<dbReference type="Proteomes" id="UP001470230">
    <property type="component" value="Unassembled WGS sequence"/>
</dbReference>
<keyword evidence="1" id="KW-0175">Coiled coil</keyword>
<gene>
    <name evidence="4" type="ORF">M9Y10_000825</name>
</gene>
<comment type="caution">
    <text evidence="4">The sequence shown here is derived from an EMBL/GenBank/DDBJ whole genome shotgun (WGS) entry which is preliminary data.</text>
</comment>
<keyword evidence="2" id="KW-1133">Transmembrane helix</keyword>